<accession>A0A511FKU8</accession>
<dbReference type="AlphaFoldDB" id="A0A511FKU8"/>
<protein>
    <recommendedName>
        <fullName evidence="3">DUF2806 domain-containing protein</fullName>
    </recommendedName>
</protein>
<evidence type="ECO:0008006" key="3">
    <source>
        <dbReference type="Google" id="ProtNLM"/>
    </source>
</evidence>
<comment type="caution">
    <text evidence="1">The sequence shown here is derived from an EMBL/GenBank/DDBJ whole genome shotgun (WGS) entry which is preliminary data.</text>
</comment>
<dbReference type="InterPro" id="IPR021254">
    <property type="entry name" value="DUF2806"/>
</dbReference>
<dbReference type="EMBL" id="BJVR01000005">
    <property type="protein sequence ID" value="GEL49846.1"/>
    <property type="molecule type" value="Genomic_DNA"/>
</dbReference>
<dbReference type="Proteomes" id="UP000321800">
    <property type="component" value="Unassembled WGS sequence"/>
</dbReference>
<evidence type="ECO:0000313" key="2">
    <source>
        <dbReference type="Proteomes" id="UP000321800"/>
    </source>
</evidence>
<sequence>MSEKKEKLAGNGAVVSGGIGASALWFLDQGHPLIAVMSGLWAYKPVREGISRLISGSFDLPEAWLHNKKLMIEAQGASERQVVQKFTDEAGKAVSESPSLKIRAESYAETIVEKKQATRENIARKTLEHLSDGGVPEEASTPSEDFMRSFEGVAEKASSEELQDMMARILAGEIRKPGSVSRIALSIADVLDKNIIESMLFIKPYLISSNWVCTDSLSHDQLLSHANLLSSVRITTEMGPRSFGFLEAGYAVHAYASGAILIKLKDKQSAFKFTPQADGFNLSIPGRELMSLIPDQNTVSIEAIAENYRKNEFIGDILVGTIETIDGQSRFVPKSL</sequence>
<organism evidence="1 2">
    <name type="scientific">Acetobacter tropicalis</name>
    <dbReference type="NCBI Taxonomy" id="104102"/>
    <lineage>
        <taxon>Bacteria</taxon>
        <taxon>Pseudomonadati</taxon>
        <taxon>Pseudomonadota</taxon>
        <taxon>Alphaproteobacteria</taxon>
        <taxon>Acetobacterales</taxon>
        <taxon>Acetobacteraceae</taxon>
        <taxon>Acetobacter</taxon>
    </lineage>
</organism>
<gene>
    <name evidence="1" type="ORF">ATR01nite_09210</name>
</gene>
<dbReference type="Pfam" id="PF10987">
    <property type="entry name" value="DUF2806"/>
    <property type="match status" value="1"/>
</dbReference>
<reference evidence="1 2" key="1">
    <citation type="submission" date="2019-07" db="EMBL/GenBank/DDBJ databases">
        <title>Whole genome shotgun sequence of Acetobacter tropicalis NBRC 16470.</title>
        <authorList>
            <person name="Hosoyama A."/>
            <person name="Uohara A."/>
            <person name="Ohji S."/>
            <person name="Ichikawa N."/>
        </authorList>
    </citation>
    <scope>NUCLEOTIDE SEQUENCE [LARGE SCALE GENOMIC DNA]</scope>
    <source>
        <strain evidence="1 2">NBRC 16470</strain>
    </source>
</reference>
<name>A0A511FKU8_9PROT</name>
<evidence type="ECO:0000313" key="1">
    <source>
        <dbReference type="EMBL" id="GEL49846.1"/>
    </source>
</evidence>
<dbReference type="RefSeq" id="WP_045542056.1">
    <property type="nucleotide sequence ID" value="NZ_BJVR01000005.1"/>
</dbReference>
<proteinExistence type="predicted"/>